<reference evidence="9" key="1">
    <citation type="submission" date="2009-07" db="EMBL/GenBank/DDBJ databases">
        <authorList>
            <person name="Weinstock G."/>
            <person name="Sodergren E."/>
            <person name="Clifton S."/>
            <person name="Fulton L."/>
            <person name="Fulton B."/>
            <person name="Courtney L."/>
            <person name="Fronick C."/>
            <person name="Harrison M."/>
            <person name="Strong C."/>
            <person name="Farmer C."/>
            <person name="Delahaunty K."/>
            <person name="Markovic C."/>
            <person name="Hall O."/>
            <person name="Minx P."/>
            <person name="Tomlinson C."/>
            <person name="Mitreva M."/>
            <person name="Nelson J."/>
            <person name="Hou S."/>
            <person name="Wollam A."/>
            <person name="Pepin K.H."/>
            <person name="Johnson M."/>
            <person name="Bhonagiri V."/>
            <person name="Nash W.E."/>
            <person name="Warren W."/>
            <person name="Chinwalla A."/>
            <person name="Mardis E.R."/>
            <person name="Wilson R.K."/>
        </authorList>
    </citation>
    <scope>NUCLEOTIDE SEQUENCE [LARGE SCALE GENOMIC DNA]</scope>
    <source>
        <strain evidence="9">DSM 14469</strain>
    </source>
</reference>
<dbReference type="Pfam" id="PF00528">
    <property type="entry name" value="BPD_transp_1"/>
    <property type="match status" value="1"/>
</dbReference>
<proteinExistence type="inferred from homology"/>
<evidence type="ECO:0000313" key="10">
    <source>
        <dbReference type="Proteomes" id="UP000005561"/>
    </source>
</evidence>
<evidence type="ECO:0000259" key="8">
    <source>
        <dbReference type="PROSITE" id="PS50928"/>
    </source>
</evidence>
<dbReference type="Gene3D" id="1.10.3720.10">
    <property type="entry name" value="MetI-like"/>
    <property type="match status" value="1"/>
</dbReference>
<dbReference type="PROSITE" id="PS50928">
    <property type="entry name" value="ABC_TM1"/>
    <property type="match status" value="1"/>
</dbReference>
<feature type="transmembrane region" description="Helical" evidence="7">
    <location>
        <begin position="21"/>
        <end position="41"/>
    </location>
</feature>
<dbReference type="Proteomes" id="UP000005561">
    <property type="component" value="Unassembled WGS sequence"/>
</dbReference>
<evidence type="ECO:0000256" key="4">
    <source>
        <dbReference type="ARBA" id="ARBA00022692"/>
    </source>
</evidence>
<dbReference type="PANTHER" id="PTHR32243:SF18">
    <property type="entry name" value="INNER MEMBRANE ABC TRANSPORTER PERMEASE PROTEIN YCJP"/>
    <property type="match status" value="1"/>
</dbReference>
<feature type="transmembrane region" description="Helical" evidence="7">
    <location>
        <begin position="118"/>
        <end position="138"/>
    </location>
</feature>
<evidence type="ECO:0000313" key="9">
    <source>
        <dbReference type="EMBL" id="EET60793.1"/>
    </source>
</evidence>
<comment type="caution">
    <text evidence="9">The sequence shown here is derived from an EMBL/GenBank/DDBJ whole genome shotgun (WGS) entry which is preliminary data.</text>
</comment>
<evidence type="ECO:0000256" key="7">
    <source>
        <dbReference type="RuleBase" id="RU363032"/>
    </source>
</evidence>
<dbReference type="GO" id="GO:0005886">
    <property type="term" value="C:plasma membrane"/>
    <property type="evidence" value="ECO:0007669"/>
    <property type="project" value="UniProtKB-SubCell"/>
</dbReference>
<dbReference type="PANTHER" id="PTHR32243">
    <property type="entry name" value="MALTOSE TRANSPORT SYSTEM PERMEASE-RELATED"/>
    <property type="match status" value="1"/>
</dbReference>
<comment type="subcellular location">
    <subcellularLocation>
        <location evidence="1 7">Cell membrane</location>
        <topology evidence="1 7">Multi-pass membrane protein</topology>
    </subcellularLocation>
</comment>
<feature type="transmembrane region" description="Helical" evidence="7">
    <location>
        <begin position="150"/>
        <end position="171"/>
    </location>
</feature>
<feature type="transmembrane region" description="Helical" evidence="7">
    <location>
        <begin position="192"/>
        <end position="214"/>
    </location>
</feature>
<keyword evidence="4 7" id="KW-0812">Transmembrane</keyword>
<dbReference type="InterPro" id="IPR050901">
    <property type="entry name" value="BP-dep_ABC_trans_perm"/>
</dbReference>
<comment type="similarity">
    <text evidence="7">Belongs to the binding-protein-dependent transport system permease family.</text>
</comment>
<dbReference type="EMBL" id="ACCL02000009">
    <property type="protein sequence ID" value="EET60793.1"/>
    <property type="molecule type" value="Genomic_DNA"/>
</dbReference>
<keyword evidence="6 7" id="KW-0472">Membrane</keyword>
<keyword evidence="5 7" id="KW-1133">Transmembrane helix</keyword>
<organism evidence="9 10">
    <name type="scientific">Marvinbryantia formatexigens DSM 14469</name>
    <dbReference type="NCBI Taxonomy" id="478749"/>
    <lineage>
        <taxon>Bacteria</taxon>
        <taxon>Bacillati</taxon>
        <taxon>Bacillota</taxon>
        <taxon>Clostridia</taxon>
        <taxon>Lachnospirales</taxon>
        <taxon>Lachnospiraceae</taxon>
        <taxon>Marvinbryantia</taxon>
    </lineage>
</organism>
<evidence type="ECO:0000256" key="5">
    <source>
        <dbReference type="ARBA" id="ARBA00022989"/>
    </source>
</evidence>
<evidence type="ECO:0000256" key="1">
    <source>
        <dbReference type="ARBA" id="ARBA00004651"/>
    </source>
</evidence>
<protein>
    <submittedName>
        <fullName evidence="9">ABC transporter, permease protein</fullName>
    </submittedName>
</protein>
<dbReference type="InterPro" id="IPR035906">
    <property type="entry name" value="MetI-like_sf"/>
</dbReference>
<feature type="domain" description="ABC transmembrane type-1" evidence="8">
    <location>
        <begin position="80"/>
        <end position="271"/>
    </location>
</feature>
<dbReference type="AlphaFoldDB" id="C6LF54"/>
<dbReference type="InterPro" id="IPR000515">
    <property type="entry name" value="MetI-like"/>
</dbReference>
<dbReference type="GO" id="GO:0055085">
    <property type="term" value="P:transmembrane transport"/>
    <property type="evidence" value="ECO:0007669"/>
    <property type="project" value="InterPro"/>
</dbReference>
<sequence>MGKGGEAMRKSRKFSVSGGLSYLYLTILAIVSVFPLLWLLVSAFKSSNEMLGNPTSFWPKEWTLENFKTVLVTLNFTVNIKNSLIVALSTTLICTVIAALAAYGIIRFFPKLGNIMTKMLITSYMFPAIMLVIPYAVVMGKIGLTNTRGGLVLVYLSFSVPYAVWMLIGFFKTVPVEIEEAARIDGANRIQVFARVVVPLVRPGIVSTAIYTFINAWNEFLYAMLLVSSSSKSALSVAVKTLSAADIVDWGALMAASALVVLPSIVFFCLIQNKLAGGLSDGAVK</sequence>
<evidence type="ECO:0000256" key="3">
    <source>
        <dbReference type="ARBA" id="ARBA00022475"/>
    </source>
</evidence>
<feature type="transmembrane region" description="Helical" evidence="7">
    <location>
        <begin position="84"/>
        <end position="106"/>
    </location>
</feature>
<gene>
    <name evidence="9" type="ORF">BRYFOR_07256</name>
</gene>
<feature type="transmembrane region" description="Helical" evidence="7">
    <location>
        <begin position="250"/>
        <end position="271"/>
    </location>
</feature>
<dbReference type="eggNOG" id="COG0395">
    <property type="taxonomic scope" value="Bacteria"/>
</dbReference>
<evidence type="ECO:0000256" key="2">
    <source>
        <dbReference type="ARBA" id="ARBA00022448"/>
    </source>
</evidence>
<dbReference type="STRING" id="168384.SAMN05660368_02328"/>
<dbReference type="SUPFAM" id="SSF161098">
    <property type="entry name" value="MetI-like"/>
    <property type="match status" value="1"/>
</dbReference>
<name>C6LF54_9FIRM</name>
<keyword evidence="10" id="KW-1185">Reference proteome</keyword>
<accession>C6LF54</accession>
<keyword evidence="3" id="KW-1003">Cell membrane</keyword>
<dbReference type="CDD" id="cd06261">
    <property type="entry name" value="TM_PBP2"/>
    <property type="match status" value="1"/>
</dbReference>
<keyword evidence="2 7" id="KW-0813">Transport</keyword>
<evidence type="ECO:0000256" key="6">
    <source>
        <dbReference type="ARBA" id="ARBA00023136"/>
    </source>
</evidence>